<feature type="transmembrane region" description="Helical" evidence="2">
    <location>
        <begin position="642"/>
        <end position="660"/>
    </location>
</feature>
<name>A0A0F2M559_SPOSC</name>
<protein>
    <submittedName>
        <fullName evidence="3">Uncharacterized protein</fullName>
    </submittedName>
</protein>
<keyword evidence="2" id="KW-0812">Transmembrane</keyword>
<feature type="region of interest" description="Disordered" evidence="1">
    <location>
        <begin position="1005"/>
        <end position="1036"/>
    </location>
</feature>
<keyword evidence="2" id="KW-1133">Transmembrane helix</keyword>
<dbReference type="EMBL" id="AXCR01000010">
    <property type="protein sequence ID" value="KJR83321.1"/>
    <property type="molecule type" value="Genomic_DNA"/>
</dbReference>
<dbReference type="KEGG" id="ssck:SPSK_03907"/>
<dbReference type="GeneID" id="27665999"/>
<dbReference type="RefSeq" id="XP_016585997.1">
    <property type="nucleotide sequence ID" value="XM_016730722.1"/>
</dbReference>
<comment type="caution">
    <text evidence="3">The sequence shown here is derived from an EMBL/GenBank/DDBJ whole genome shotgun (WGS) entry which is preliminary data.</text>
</comment>
<dbReference type="Proteomes" id="UP000033710">
    <property type="component" value="Unassembled WGS sequence"/>
</dbReference>
<evidence type="ECO:0000256" key="1">
    <source>
        <dbReference type="SAM" id="MobiDB-lite"/>
    </source>
</evidence>
<feature type="region of interest" description="Disordered" evidence="1">
    <location>
        <begin position="1122"/>
        <end position="1152"/>
    </location>
</feature>
<dbReference type="AlphaFoldDB" id="A0A0F2M559"/>
<feature type="compositionally biased region" description="Basic and acidic residues" evidence="1">
    <location>
        <begin position="1078"/>
        <end position="1090"/>
    </location>
</feature>
<evidence type="ECO:0000313" key="4">
    <source>
        <dbReference type="Proteomes" id="UP000033710"/>
    </source>
</evidence>
<proteinExistence type="predicted"/>
<reference evidence="3 4" key="1">
    <citation type="journal article" date="2014" name="BMC Genomics">
        <title>Comparative genomics of the major fungal agents of human and animal Sporotrichosis: Sporothrix schenckii and Sporothrix brasiliensis.</title>
        <authorList>
            <person name="Teixeira M.M."/>
            <person name="de Almeida L.G."/>
            <person name="Kubitschek-Barreira P."/>
            <person name="Alves F.L."/>
            <person name="Kioshima E.S."/>
            <person name="Abadio A.K."/>
            <person name="Fernandes L."/>
            <person name="Derengowski L.S."/>
            <person name="Ferreira K.S."/>
            <person name="Souza R.C."/>
            <person name="Ruiz J.C."/>
            <person name="de Andrade N.C."/>
            <person name="Paes H.C."/>
            <person name="Nicola A.M."/>
            <person name="Albuquerque P."/>
            <person name="Gerber A.L."/>
            <person name="Martins V.P."/>
            <person name="Peconick L.D."/>
            <person name="Neto A.V."/>
            <person name="Chaucanez C.B."/>
            <person name="Silva P.A."/>
            <person name="Cunha O.L."/>
            <person name="de Oliveira F.F."/>
            <person name="dos Santos T.C."/>
            <person name="Barros A.L."/>
            <person name="Soares M.A."/>
            <person name="de Oliveira L.M."/>
            <person name="Marini M.M."/>
            <person name="Villalobos-Duno H."/>
            <person name="Cunha M.M."/>
            <person name="de Hoog S."/>
            <person name="da Silveira J.F."/>
            <person name="Henrissat B."/>
            <person name="Nino-Vega G.A."/>
            <person name="Cisalpino P.S."/>
            <person name="Mora-Montes H.M."/>
            <person name="Almeida S.R."/>
            <person name="Stajich J.E."/>
            <person name="Lopes-Bezerra L.M."/>
            <person name="Vasconcelos A.T."/>
            <person name="Felipe M.S."/>
        </authorList>
    </citation>
    <scope>NUCLEOTIDE SEQUENCE [LARGE SCALE GENOMIC DNA]</scope>
    <source>
        <strain evidence="3 4">1099-18</strain>
    </source>
</reference>
<keyword evidence="2" id="KW-0472">Membrane</keyword>
<accession>A0A0F2M559</accession>
<gene>
    <name evidence="3" type="ORF">SPSK_03907</name>
</gene>
<evidence type="ECO:0000313" key="3">
    <source>
        <dbReference type="EMBL" id="KJR83321.1"/>
    </source>
</evidence>
<feature type="transmembrane region" description="Helical" evidence="2">
    <location>
        <begin position="603"/>
        <end position="630"/>
    </location>
</feature>
<dbReference type="VEuPathDB" id="FungiDB:SPSK_03907"/>
<evidence type="ECO:0000256" key="2">
    <source>
        <dbReference type="SAM" id="Phobius"/>
    </source>
</evidence>
<organism evidence="3 4">
    <name type="scientific">Sporothrix schenckii 1099-18</name>
    <dbReference type="NCBI Taxonomy" id="1397361"/>
    <lineage>
        <taxon>Eukaryota</taxon>
        <taxon>Fungi</taxon>
        <taxon>Dikarya</taxon>
        <taxon>Ascomycota</taxon>
        <taxon>Pezizomycotina</taxon>
        <taxon>Sordariomycetes</taxon>
        <taxon>Sordariomycetidae</taxon>
        <taxon>Ophiostomatales</taxon>
        <taxon>Ophiostomataceae</taxon>
        <taxon>Sporothrix</taxon>
    </lineage>
</organism>
<feature type="region of interest" description="Disordered" evidence="1">
    <location>
        <begin position="1071"/>
        <end position="1098"/>
    </location>
</feature>
<feature type="compositionally biased region" description="Polar residues" evidence="1">
    <location>
        <begin position="1126"/>
        <end position="1140"/>
    </location>
</feature>
<sequence>MLDCREPLLLVRPRIVLLDATGKVTRANIKRGERHSLVKTQQLPQHGHQLCPQFVVLLLQELQQDRLEVHGIGTGRGGCAIGRPHRFHRVPRAVRTGRHTRAARAARARRRRRRRRARVQAALLALGVAQEFLVALALLVEDAALVAVFSFDVAHLLLRGIQGGAEARDGGAHLLDLGRGLGLHLLELLAPPPPVLFALLGVVALVGEGLDLPLQIAHRAAQVLGLARAAPRQRVGLVLDAVALLQRGVHARAHVAHLAVGLLVHAGQQLPHALGRARALRQQRLALGQLLVARLRLRLRLAQLHRQLRRLVAHAAQQVLRVGVLRRLERRFLAQRLLLAPQLAHLVVQRPQPRLHRRQLLLQPLQRARRLLLLGAELDLVRLGPPQVPPGHALLVLEAQLRVRLGRQLVAQRLELGVAVRRQPLRPRRVELGLPLPLFQGTQLRRLGRQLLLGRLQRRGVGAQALQLGLRLLQDLAQTRKLLVPRLRQLLRGAQVGLQRRRLGFGVVLSNLLHQRGLFALEALDRFLVLDVVLANGHQVLPQGFNLLAQVLLRLPLFRQPLNLFVLGLDILAQPRHLRLQLGSVRAVAGATHERSSAAANDAAAVVAVVAAVAPPAAPPAFFFFLFFFLFLPEPPPVCCSVLGSGAAAAAAAAGVALALAGEGVAALLLLSSATLAACSAFSFVRDAISAVLSAIVLSSDATWRASSLLRVSEASRFSFSARSSFSDVDWASVDWSSRALSLDSVSWRRSVKAAFDVLPALDASSSFVVLCTRSASSALASLAADRSSFSCWTLSCSFSISAVFSAVSACSRGSSLSMEKNSSPLVASDPFAASLASAWDAFTASSSSFVKLSCFFKSSRSDVTRFSSSRIISLFKFSWLRYSMRAVGSRMDVRGVFSRSARSKGSIADTRPCAIRYDRRSSGYVFSSLSSFRSRAWTSGASSAFGSFGLDATVAGAPFGVSVAEGGDVSPGKPAVAALAVWSSSSLRLSTDFPLSLPPALPSASPPSLASSSSSAPSAAGVPGVAERAGSSLSSRAKASSKTLGSTLGTPSFVVVSWLGFFGRVRRAAWPSPRAPPVRETDVDRRLGDAEPGDATPSEALCWRACSSAMVRSMAPRILYPRVEGTQSAKQNKNTSNRRSPPGSGHRQGPT</sequence>
<reference evidence="3 4" key="2">
    <citation type="journal article" date="2015" name="Eukaryot. Cell">
        <title>Asexual propagation of a virulent clone complex in a human and feline outbreak of sporotrichosis.</title>
        <authorList>
            <person name="Teixeira Mde M."/>
            <person name="Rodrigues A.M."/>
            <person name="Tsui C.K."/>
            <person name="de Almeida L.G."/>
            <person name="Van Diepeningen A.D."/>
            <person name="van den Ende B.G."/>
            <person name="Fernandes G.F."/>
            <person name="Kano R."/>
            <person name="Hamelin R.C."/>
            <person name="Lopes-Bezerra L.M."/>
            <person name="Vasconcelos A.T."/>
            <person name="de Hoog S."/>
            <person name="de Camargo Z.P."/>
            <person name="Felipe M.S."/>
        </authorList>
    </citation>
    <scope>NUCLEOTIDE SEQUENCE [LARGE SCALE GENOMIC DNA]</scope>
    <source>
        <strain evidence="3 4">1099-18</strain>
    </source>
</reference>
<feature type="compositionally biased region" description="Low complexity" evidence="1">
    <location>
        <begin position="1007"/>
        <end position="1021"/>
    </location>
</feature>